<name>A0A9D4Y8T4_PEA</name>
<dbReference type="Proteomes" id="UP001058974">
    <property type="component" value="Chromosome 2"/>
</dbReference>
<reference evidence="1 2" key="1">
    <citation type="journal article" date="2022" name="Nat. Genet.">
        <title>Improved pea reference genome and pan-genome highlight genomic features and evolutionary characteristics.</title>
        <authorList>
            <person name="Yang T."/>
            <person name="Liu R."/>
            <person name="Luo Y."/>
            <person name="Hu S."/>
            <person name="Wang D."/>
            <person name="Wang C."/>
            <person name="Pandey M.K."/>
            <person name="Ge S."/>
            <person name="Xu Q."/>
            <person name="Li N."/>
            <person name="Li G."/>
            <person name="Huang Y."/>
            <person name="Saxena R.K."/>
            <person name="Ji Y."/>
            <person name="Li M."/>
            <person name="Yan X."/>
            <person name="He Y."/>
            <person name="Liu Y."/>
            <person name="Wang X."/>
            <person name="Xiang C."/>
            <person name="Varshney R.K."/>
            <person name="Ding H."/>
            <person name="Gao S."/>
            <person name="Zong X."/>
        </authorList>
    </citation>
    <scope>NUCLEOTIDE SEQUENCE [LARGE SCALE GENOMIC DNA]</scope>
    <source>
        <strain evidence="1 2">cv. Zhongwan 6</strain>
    </source>
</reference>
<organism evidence="1 2">
    <name type="scientific">Pisum sativum</name>
    <name type="common">Garden pea</name>
    <name type="synonym">Lathyrus oleraceus</name>
    <dbReference type="NCBI Taxonomy" id="3888"/>
    <lineage>
        <taxon>Eukaryota</taxon>
        <taxon>Viridiplantae</taxon>
        <taxon>Streptophyta</taxon>
        <taxon>Embryophyta</taxon>
        <taxon>Tracheophyta</taxon>
        <taxon>Spermatophyta</taxon>
        <taxon>Magnoliopsida</taxon>
        <taxon>eudicotyledons</taxon>
        <taxon>Gunneridae</taxon>
        <taxon>Pentapetalae</taxon>
        <taxon>rosids</taxon>
        <taxon>fabids</taxon>
        <taxon>Fabales</taxon>
        <taxon>Fabaceae</taxon>
        <taxon>Papilionoideae</taxon>
        <taxon>50 kb inversion clade</taxon>
        <taxon>NPAAA clade</taxon>
        <taxon>Hologalegina</taxon>
        <taxon>IRL clade</taxon>
        <taxon>Fabeae</taxon>
        <taxon>Lathyrus</taxon>
    </lineage>
</organism>
<protein>
    <submittedName>
        <fullName evidence="1">Uncharacterized protein</fullName>
    </submittedName>
</protein>
<dbReference type="AlphaFoldDB" id="A0A9D4Y8T4"/>
<proteinExistence type="predicted"/>
<keyword evidence="2" id="KW-1185">Reference proteome</keyword>
<comment type="caution">
    <text evidence="1">The sequence shown here is derived from an EMBL/GenBank/DDBJ whole genome shotgun (WGS) entry which is preliminary data.</text>
</comment>
<gene>
    <name evidence="1" type="ORF">KIW84_020120</name>
</gene>
<accession>A0A9D4Y8T4</accession>
<sequence>MLSFTDMPNVGNNPLHRHGGPGVNVVEIFTDESLIKDVFEVKAPLAVVYAKLDEADLIKGVHDQYKSKGTTIINGAHRTFIVIQTKRGALLLPPQLRRVIEMKRQILKDNFEMMERQRPMDNFEMMDK</sequence>
<evidence type="ECO:0000313" key="2">
    <source>
        <dbReference type="Proteomes" id="UP001058974"/>
    </source>
</evidence>
<dbReference type="EMBL" id="JAMSHJ010000002">
    <property type="protein sequence ID" value="KAI5432690.1"/>
    <property type="molecule type" value="Genomic_DNA"/>
</dbReference>
<evidence type="ECO:0000313" key="1">
    <source>
        <dbReference type="EMBL" id="KAI5432690.1"/>
    </source>
</evidence>
<dbReference type="Gramene" id="Psat02G0012000-T1">
    <property type="protein sequence ID" value="KAI5432690.1"/>
    <property type="gene ID" value="KIW84_020120"/>
</dbReference>